<evidence type="ECO:0000256" key="7">
    <source>
        <dbReference type="ARBA" id="ARBA00023077"/>
    </source>
</evidence>
<keyword evidence="6" id="KW-0408">Iron</keyword>
<evidence type="ECO:0000313" key="14">
    <source>
        <dbReference type="EMBL" id="MFC4312457.1"/>
    </source>
</evidence>
<evidence type="ECO:0000313" key="15">
    <source>
        <dbReference type="Proteomes" id="UP001595904"/>
    </source>
</evidence>
<evidence type="ECO:0000259" key="13">
    <source>
        <dbReference type="SMART" id="SM00965"/>
    </source>
</evidence>
<evidence type="ECO:0000256" key="12">
    <source>
        <dbReference type="SAM" id="MobiDB-lite"/>
    </source>
</evidence>
<evidence type="ECO:0000256" key="11">
    <source>
        <dbReference type="RuleBase" id="RU003357"/>
    </source>
</evidence>
<comment type="similarity">
    <text evidence="10 11">Belongs to the TonB-dependent receptor family.</text>
</comment>
<keyword evidence="14" id="KW-0675">Receptor</keyword>
<keyword evidence="2 10" id="KW-0813">Transport</keyword>
<dbReference type="Gene3D" id="3.55.50.30">
    <property type="match status" value="1"/>
</dbReference>
<dbReference type="Proteomes" id="UP001595904">
    <property type="component" value="Unassembled WGS sequence"/>
</dbReference>
<evidence type="ECO:0000256" key="10">
    <source>
        <dbReference type="PROSITE-ProRule" id="PRU01360"/>
    </source>
</evidence>
<name>A0ABV8SY95_9GAMM</name>
<dbReference type="InterPro" id="IPR011662">
    <property type="entry name" value="Secretin/TonB_short_N"/>
</dbReference>
<dbReference type="InterPro" id="IPR012910">
    <property type="entry name" value="Plug_dom"/>
</dbReference>
<dbReference type="Pfam" id="PF00593">
    <property type="entry name" value="TonB_dep_Rec_b-barrel"/>
    <property type="match status" value="1"/>
</dbReference>
<feature type="compositionally biased region" description="Low complexity" evidence="12">
    <location>
        <begin position="143"/>
        <end position="153"/>
    </location>
</feature>
<evidence type="ECO:0000256" key="3">
    <source>
        <dbReference type="ARBA" id="ARBA00022452"/>
    </source>
</evidence>
<dbReference type="EMBL" id="JBHSDU010000014">
    <property type="protein sequence ID" value="MFC4312457.1"/>
    <property type="molecule type" value="Genomic_DNA"/>
</dbReference>
<dbReference type="SMART" id="SM00965">
    <property type="entry name" value="STN"/>
    <property type="match status" value="1"/>
</dbReference>
<dbReference type="PROSITE" id="PS52016">
    <property type="entry name" value="TONB_DEPENDENT_REC_3"/>
    <property type="match status" value="1"/>
</dbReference>
<dbReference type="Gene3D" id="2.40.170.20">
    <property type="entry name" value="TonB-dependent receptor, beta-barrel domain"/>
    <property type="match status" value="1"/>
</dbReference>
<evidence type="ECO:0000256" key="2">
    <source>
        <dbReference type="ARBA" id="ARBA00022448"/>
    </source>
</evidence>
<reference evidence="15" key="1">
    <citation type="journal article" date="2019" name="Int. J. Syst. Evol. Microbiol.">
        <title>The Global Catalogue of Microorganisms (GCM) 10K type strain sequencing project: providing services to taxonomists for standard genome sequencing and annotation.</title>
        <authorList>
            <consortium name="The Broad Institute Genomics Platform"/>
            <consortium name="The Broad Institute Genome Sequencing Center for Infectious Disease"/>
            <person name="Wu L."/>
            <person name="Ma J."/>
        </authorList>
    </citation>
    <scope>NUCLEOTIDE SEQUENCE [LARGE SCALE GENOMIC DNA]</scope>
    <source>
        <strain evidence="15">CGMCC 1.10759</strain>
    </source>
</reference>
<feature type="region of interest" description="Disordered" evidence="12">
    <location>
        <begin position="127"/>
        <end position="155"/>
    </location>
</feature>
<dbReference type="PANTHER" id="PTHR47234">
    <property type="match status" value="1"/>
</dbReference>
<keyword evidence="9 10" id="KW-0998">Cell outer membrane</keyword>
<accession>A0ABV8SY95</accession>
<comment type="caution">
    <text evidence="14">The sequence shown here is derived from an EMBL/GenBank/DDBJ whole genome shotgun (WGS) entry which is preliminary data.</text>
</comment>
<proteinExistence type="inferred from homology"/>
<evidence type="ECO:0000256" key="5">
    <source>
        <dbReference type="ARBA" id="ARBA00022692"/>
    </source>
</evidence>
<dbReference type="RefSeq" id="WP_380601863.1">
    <property type="nucleotide sequence ID" value="NZ_JBHSDU010000014.1"/>
</dbReference>
<keyword evidence="3 10" id="KW-1134">Transmembrane beta strand</keyword>
<dbReference type="InterPro" id="IPR036942">
    <property type="entry name" value="Beta-barrel_TonB_sf"/>
</dbReference>
<keyword evidence="5 10" id="KW-0812">Transmembrane</keyword>
<keyword evidence="8 10" id="KW-0472">Membrane</keyword>
<dbReference type="InterPro" id="IPR000531">
    <property type="entry name" value="Beta-barrel_TonB"/>
</dbReference>
<dbReference type="PANTHER" id="PTHR47234:SF2">
    <property type="entry name" value="TONB-DEPENDENT RECEPTOR"/>
    <property type="match status" value="1"/>
</dbReference>
<dbReference type="Gene3D" id="2.170.130.10">
    <property type="entry name" value="TonB-dependent receptor, plug domain"/>
    <property type="match status" value="1"/>
</dbReference>
<evidence type="ECO:0000256" key="4">
    <source>
        <dbReference type="ARBA" id="ARBA00022496"/>
    </source>
</evidence>
<comment type="subcellular location">
    <subcellularLocation>
        <location evidence="1 10">Cell outer membrane</location>
        <topology evidence="1 10">Multi-pass membrane protein</topology>
    </subcellularLocation>
</comment>
<keyword evidence="7 11" id="KW-0798">TonB box</keyword>
<sequence length="1000" mass="108725">MSESSVQEQAIHRRGGKRRSRVALAVLASLLAQGALGADLDKRIEFNIPAQDLSAALIQFSQQSRLQVIISEDLTGQKTSGINGALPIKQALLRLLDPAGLRFQVVGDTSITVGKVAEKTSAVPQASLRLASAEETVPAQRDSTPPSTPSQSSEGTAIAEITVTGSRLAQADDSPLPVTTINIEDFKQGAQATPADFLQKLSVALSADGRGTWGFNGEGEAAIGMRGLEAKNTLFLVNGFRIAQDGVNGASNMNSIPAAAIERVEVLTGGASAIYGTDAVAGVINYILKKDFDGIAFDTFYGDSARGGRETVSASFLAGTPIGDGRGNLMLGASYMDQKGITSLQRSDLFNGARNVNSVRVPGSFTFPAGFFGAGSTQGRYTIRDGVTQPTGAGDFRLRNAATDTWNTATNQGFFVTFPLQQTSLFGSLEYELVEDMLTFFSDFSYTKTDTSDRYYAAALTVSNGARSVATINDGPPRIFNLRIPSTNYYNQQLFGGNAVDILNWDLRFAELGYTERTLKRDEYRIVAGLRGQIGSDYDWQVAFNRSEFKRDESQANQINLAALERALARTTPDAFNPFGPNSEAVLDQLRVTLPFDENSYEQSVIASVRGPIVELPAGRMTGAVGVERRRSYVDRPLGQATYDFRGSFPYDFLYDITGYFAEVNVPLLDSLTLDLAGRAEDYQDMFDTTVGSVSLRWRPIDSLLVRGSYSQGFVAPGVTDLASNGFTTPQQSFLDPRSGQAFALDIYSIGNRELKPESSDIYNLDVTFRPDGVPGLMVSTGYFRIEQQDIVRDLSVQYIIDRYFATGGPNSAGAEFADRVQFDSAANRILQVTRGPFNLAERTVDGVDFSVQYRLPEFDIGTFTVGLNGSRYLTFEEVDMPGSDPVSYLGTVRDFMAVYPKLKASANVQWSLDNWSASIGTNGFSSVNNPGSTVKRRLGAYISTDLSLGYQFERVGVTTAVDNVFGRKPPMDTSIYGNYPLNSYDPTGRYYSVRMSTKF</sequence>
<evidence type="ECO:0000256" key="6">
    <source>
        <dbReference type="ARBA" id="ARBA00023004"/>
    </source>
</evidence>
<protein>
    <submittedName>
        <fullName evidence="14">TonB-dependent receptor</fullName>
    </submittedName>
</protein>
<keyword evidence="4" id="KW-0410">Iron transport</keyword>
<gene>
    <name evidence="14" type="ORF">ACFPN2_25465</name>
</gene>
<evidence type="ECO:0000256" key="1">
    <source>
        <dbReference type="ARBA" id="ARBA00004571"/>
    </source>
</evidence>
<keyword evidence="15" id="KW-1185">Reference proteome</keyword>
<keyword evidence="4" id="KW-0406">Ion transport</keyword>
<dbReference type="SUPFAM" id="SSF56935">
    <property type="entry name" value="Porins"/>
    <property type="match status" value="1"/>
</dbReference>
<feature type="domain" description="Secretin/TonB short N-terminal" evidence="13">
    <location>
        <begin position="66"/>
        <end position="116"/>
    </location>
</feature>
<evidence type="ECO:0000256" key="9">
    <source>
        <dbReference type="ARBA" id="ARBA00023237"/>
    </source>
</evidence>
<evidence type="ECO:0000256" key="8">
    <source>
        <dbReference type="ARBA" id="ARBA00023136"/>
    </source>
</evidence>
<dbReference type="InterPro" id="IPR039426">
    <property type="entry name" value="TonB-dep_rcpt-like"/>
</dbReference>
<dbReference type="Pfam" id="PF07715">
    <property type="entry name" value="Plug"/>
    <property type="match status" value="1"/>
</dbReference>
<dbReference type="InterPro" id="IPR037066">
    <property type="entry name" value="Plug_dom_sf"/>
</dbReference>
<organism evidence="14 15">
    <name type="scientific">Steroidobacter flavus</name>
    <dbReference type="NCBI Taxonomy" id="1842136"/>
    <lineage>
        <taxon>Bacteria</taxon>
        <taxon>Pseudomonadati</taxon>
        <taxon>Pseudomonadota</taxon>
        <taxon>Gammaproteobacteria</taxon>
        <taxon>Steroidobacterales</taxon>
        <taxon>Steroidobacteraceae</taxon>
        <taxon>Steroidobacter</taxon>
    </lineage>
</organism>
<dbReference type="Pfam" id="PF07660">
    <property type="entry name" value="STN"/>
    <property type="match status" value="1"/>
</dbReference>